<dbReference type="EMBL" id="CP003923">
    <property type="protein sequence ID" value="AIC93144.1"/>
    <property type="molecule type" value="Genomic_DNA"/>
</dbReference>
<dbReference type="HOGENOM" id="CLU_2614643_0_0_9"/>
<feature type="transmembrane region" description="Helical" evidence="1">
    <location>
        <begin position="6"/>
        <end position="26"/>
    </location>
</feature>
<dbReference type="RefSeq" id="WP_038476818.1">
    <property type="nucleotide sequence ID" value="NZ_CP003923.1"/>
</dbReference>
<evidence type="ECO:0000256" key="1">
    <source>
        <dbReference type="SAM" id="Phobius"/>
    </source>
</evidence>
<keyword evidence="1" id="KW-0812">Transmembrane</keyword>
<dbReference type="PATRIC" id="fig|1246626.3.peg.528"/>
<name>A0A060LZA7_9BACI</name>
<accession>A0A060LZA7</accession>
<dbReference type="AlphaFoldDB" id="A0A060LZA7"/>
<keyword evidence="1" id="KW-1133">Transmembrane helix</keyword>
<evidence type="ECO:0000313" key="3">
    <source>
        <dbReference type="Proteomes" id="UP000027142"/>
    </source>
</evidence>
<dbReference type="OrthoDB" id="9964107at2"/>
<protein>
    <submittedName>
        <fullName evidence="2">Uncharacterized protein</fullName>
    </submittedName>
</protein>
<keyword evidence="3" id="KW-1185">Reference proteome</keyword>
<evidence type="ECO:0000313" key="2">
    <source>
        <dbReference type="EMBL" id="AIC93144.1"/>
    </source>
</evidence>
<keyword evidence="1" id="KW-0472">Membrane</keyword>
<dbReference type="Proteomes" id="UP000027142">
    <property type="component" value="Chromosome"/>
</dbReference>
<organism evidence="2 3">
    <name type="scientific">Shouchella lehensis G1</name>
    <dbReference type="NCBI Taxonomy" id="1246626"/>
    <lineage>
        <taxon>Bacteria</taxon>
        <taxon>Bacillati</taxon>
        <taxon>Bacillota</taxon>
        <taxon>Bacilli</taxon>
        <taxon>Bacillales</taxon>
        <taxon>Bacillaceae</taxon>
        <taxon>Shouchella</taxon>
    </lineage>
</organism>
<gene>
    <name evidence="2" type="ORF">BleG1_0536</name>
</gene>
<dbReference type="KEGG" id="ble:BleG1_0536"/>
<proteinExistence type="predicted"/>
<sequence>MTVNLIILLIPLVSLLLALILLIILFPKLNAQRKKHAETIKHNQTEQTRLRQDVTTIKETQENILKELSQLRQKHHTN</sequence>
<reference evidence="2 3" key="1">
    <citation type="journal article" date="2014" name="Gene">
        <title>A comparative genomic analysis of the alkalitolerant soil bacterium Bacillus lehensis G1.</title>
        <authorList>
            <person name="Noor Y.M."/>
            <person name="Samsulrizal N.H."/>
            <person name="Jema'on N.A."/>
            <person name="Low K.O."/>
            <person name="Ramli A.N."/>
            <person name="Alias N.I."/>
            <person name="Damis S.I."/>
            <person name="Fuzi S.F."/>
            <person name="Isa M.N."/>
            <person name="Murad A.M."/>
            <person name="Raih M.F."/>
            <person name="Bakar F.D."/>
            <person name="Najimudin N."/>
            <person name="Mahadi N.M."/>
            <person name="Illias R.M."/>
        </authorList>
    </citation>
    <scope>NUCLEOTIDE SEQUENCE [LARGE SCALE GENOMIC DNA]</scope>
    <source>
        <strain evidence="2 3">G1</strain>
    </source>
</reference>